<comment type="caution">
    <text evidence="2">The sequence shown here is derived from an EMBL/GenBank/DDBJ whole genome shotgun (WGS) entry which is preliminary data.</text>
</comment>
<reference evidence="2 3" key="1">
    <citation type="submission" date="2019-06" db="EMBL/GenBank/DDBJ databases">
        <title>Genome sequence of Deinococcus radiopugnans ATCC 19172.</title>
        <authorList>
            <person name="Maclea K.S."/>
            <person name="Maynard C.R."/>
        </authorList>
    </citation>
    <scope>NUCLEOTIDE SEQUENCE [LARGE SCALE GENOMIC DNA]</scope>
    <source>
        <strain evidence="2 3">ATCC 19172</strain>
    </source>
</reference>
<protein>
    <submittedName>
        <fullName evidence="2">Uncharacterized protein</fullName>
    </submittedName>
</protein>
<dbReference type="Proteomes" id="UP000313988">
    <property type="component" value="Unassembled WGS sequence"/>
</dbReference>
<dbReference type="RefSeq" id="WP_139404500.1">
    <property type="nucleotide sequence ID" value="NZ_JACHEW010000027.1"/>
</dbReference>
<accession>A0A5C4XZ46</accession>
<proteinExistence type="predicted"/>
<dbReference type="AlphaFoldDB" id="A0A5C4XZ46"/>
<dbReference type="EMBL" id="VDMO01000025">
    <property type="protein sequence ID" value="TNM68100.1"/>
    <property type="molecule type" value="Genomic_DNA"/>
</dbReference>
<evidence type="ECO:0000313" key="2">
    <source>
        <dbReference type="EMBL" id="TNM68100.1"/>
    </source>
</evidence>
<keyword evidence="4" id="KW-1185">Reference proteome</keyword>
<dbReference type="EMBL" id="JACHEW010000027">
    <property type="protein sequence ID" value="MBB6018268.1"/>
    <property type="molecule type" value="Genomic_DNA"/>
</dbReference>
<dbReference type="Proteomes" id="UP000629870">
    <property type="component" value="Unassembled WGS sequence"/>
</dbReference>
<dbReference type="OrthoDB" id="3034312at2"/>
<evidence type="ECO:0000313" key="1">
    <source>
        <dbReference type="EMBL" id="MBB6018268.1"/>
    </source>
</evidence>
<name>A0A5C4XZ46_9DEIO</name>
<reference evidence="1 4" key="2">
    <citation type="submission" date="2020-08" db="EMBL/GenBank/DDBJ databases">
        <title>Genomic Encyclopedia of Type Strains, Phase IV (KMG-IV): sequencing the most valuable type-strain genomes for metagenomic binning, comparative biology and taxonomic classification.</title>
        <authorList>
            <person name="Goeker M."/>
        </authorList>
    </citation>
    <scope>NUCLEOTIDE SEQUENCE [LARGE SCALE GENOMIC DNA]</scope>
    <source>
        <strain evidence="1 4">DSM 12027</strain>
    </source>
</reference>
<gene>
    <name evidence="2" type="ORF">FHR04_17395</name>
    <name evidence="1" type="ORF">HNQ04_003546</name>
</gene>
<sequence length="97" mass="10189">MSGEIRSSAFPSDNLIGFIQQVAGMNVNAIMCPSYTVSFSENGNQLGQWRDCGSAGNGTSVRFNVTALRTDFQGYGAGLGLTSFLVPVIYDSALSPG</sequence>
<evidence type="ECO:0000313" key="4">
    <source>
        <dbReference type="Proteomes" id="UP000629870"/>
    </source>
</evidence>
<organism evidence="2 3">
    <name type="scientific">Deinococcus radiopugnans ATCC 19172</name>
    <dbReference type="NCBI Taxonomy" id="585398"/>
    <lineage>
        <taxon>Bacteria</taxon>
        <taxon>Thermotogati</taxon>
        <taxon>Deinococcota</taxon>
        <taxon>Deinococci</taxon>
        <taxon>Deinococcales</taxon>
        <taxon>Deinococcaceae</taxon>
        <taxon>Deinococcus</taxon>
    </lineage>
</organism>
<evidence type="ECO:0000313" key="3">
    <source>
        <dbReference type="Proteomes" id="UP000313988"/>
    </source>
</evidence>